<organism evidence="3 5">
    <name type="scientific">Phytophthora rubi</name>
    <dbReference type="NCBI Taxonomy" id="129364"/>
    <lineage>
        <taxon>Eukaryota</taxon>
        <taxon>Sar</taxon>
        <taxon>Stramenopiles</taxon>
        <taxon>Oomycota</taxon>
        <taxon>Peronosporomycetes</taxon>
        <taxon>Peronosporales</taxon>
        <taxon>Peronosporaceae</taxon>
        <taxon>Phytophthora</taxon>
    </lineage>
</organism>
<reference evidence="3 5" key="1">
    <citation type="submission" date="2018-08" db="EMBL/GenBank/DDBJ databases">
        <title>Genomic investigation of the strawberry pathogen Phytophthora fragariae indicates pathogenicity is determined by transcriptional variation in three key races.</title>
        <authorList>
            <person name="Adams T.M."/>
            <person name="Armitage A.D."/>
            <person name="Sobczyk M.K."/>
            <person name="Bates H.J."/>
            <person name="Dunwell J.M."/>
            <person name="Nellist C.F."/>
            <person name="Harrison R.J."/>
        </authorList>
    </citation>
    <scope>NUCLEOTIDE SEQUENCE [LARGE SCALE GENOMIC DNA]</scope>
    <source>
        <strain evidence="2 4">SCRP249</strain>
        <strain evidence="3 5">SCRP333</strain>
    </source>
</reference>
<keyword evidence="5" id="KW-1185">Reference proteome</keyword>
<sequence>MLVIAAAANPPPEANQPVRAGPRPGAPARQRATHETTAVLTHRQKRPQNATRRRDPRPRRCALAPLDEREQSMSTQTPPKPPAHKQPDAHLPVGKSSPAPV</sequence>
<gene>
    <name evidence="2" type="ORF">PR001_g9879</name>
    <name evidence="3" type="ORF">PR003_g26303</name>
</gene>
<protein>
    <submittedName>
        <fullName evidence="3">Uncharacterized protein</fullName>
    </submittedName>
</protein>
<comment type="caution">
    <text evidence="3">The sequence shown here is derived from an EMBL/GenBank/DDBJ whole genome shotgun (WGS) entry which is preliminary data.</text>
</comment>
<feature type="region of interest" description="Disordered" evidence="1">
    <location>
        <begin position="1"/>
        <end position="101"/>
    </location>
</feature>
<evidence type="ECO:0000313" key="3">
    <source>
        <dbReference type="EMBL" id="KAE9286502.1"/>
    </source>
</evidence>
<evidence type="ECO:0000256" key="1">
    <source>
        <dbReference type="SAM" id="MobiDB-lite"/>
    </source>
</evidence>
<proteinExistence type="predicted"/>
<accession>A0A6A4C9T1</accession>
<feature type="compositionally biased region" description="Low complexity" evidence="1">
    <location>
        <begin position="15"/>
        <end position="30"/>
    </location>
</feature>
<dbReference type="Proteomes" id="UP000434957">
    <property type="component" value="Unassembled WGS sequence"/>
</dbReference>
<dbReference type="EMBL" id="QXFT01003370">
    <property type="protein sequence ID" value="KAE9286502.1"/>
    <property type="molecule type" value="Genomic_DNA"/>
</dbReference>
<name>A0A6A4C9T1_9STRA</name>
<evidence type="ECO:0000313" key="5">
    <source>
        <dbReference type="Proteomes" id="UP000434957"/>
    </source>
</evidence>
<evidence type="ECO:0000313" key="4">
    <source>
        <dbReference type="Proteomes" id="UP000429607"/>
    </source>
</evidence>
<dbReference type="EMBL" id="QXFV01000562">
    <property type="protein sequence ID" value="KAE9034088.1"/>
    <property type="molecule type" value="Genomic_DNA"/>
</dbReference>
<dbReference type="Proteomes" id="UP000429607">
    <property type="component" value="Unassembled WGS sequence"/>
</dbReference>
<dbReference type="AlphaFoldDB" id="A0A6A4C9T1"/>
<evidence type="ECO:0000313" key="2">
    <source>
        <dbReference type="EMBL" id="KAE9034088.1"/>
    </source>
</evidence>